<accession>A0ABZ2B1J8</accession>
<keyword evidence="3" id="KW-1185">Reference proteome</keyword>
<name>A0ABZ2B1J8_9TREE</name>
<dbReference type="EMBL" id="CP143812">
    <property type="protein sequence ID" value="WVO23343.1"/>
    <property type="molecule type" value="Genomic_DNA"/>
</dbReference>
<dbReference type="RefSeq" id="XP_064722582.1">
    <property type="nucleotide sequence ID" value="XM_064866510.1"/>
</dbReference>
<proteinExistence type="predicted"/>
<evidence type="ECO:0000313" key="3">
    <source>
        <dbReference type="Proteomes" id="UP001432216"/>
    </source>
</evidence>
<dbReference type="Proteomes" id="UP001432216">
    <property type="component" value="Chromosome 7"/>
</dbReference>
<reference evidence="2 3" key="1">
    <citation type="submission" date="2024-01" db="EMBL/GenBank/DDBJ databases">
        <title>Comparative genomics of Cryptococcus and Kwoniella reveals pathogenesis evolution and contrasting modes of karyotype evolution via chromosome fusion or intercentromeric recombination.</title>
        <authorList>
            <person name="Coelho M.A."/>
            <person name="David-Palma M."/>
            <person name="Shea T."/>
            <person name="Bowers K."/>
            <person name="McGinley-Smith S."/>
            <person name="Mohammad A.W."/>
            <person name="Gnirke A."/>
            <person name="Yurkov A.M."/>
            <person name="Nowrousian M."/>
            <person name="Sun S."/>
            <person name="Cuomo C.A."/>
            <person name="Heitman J."/>
        </authorList>
    </citation>
    <scope>NUCLEOTIDE SEQUENCE [LARGE SCALE GENOMIC DNA]</scope>
    <source>
        <strain evidence="2 3">7685027</strain>
    </source>
</reference>
<organism evidence="2 3">
    <name type="scientific">Cryptococcus decagattii</name>
    <dbReference type="NCBI Taxonomy" id="1859122"/>
    <lineage>
        <taxon>Eukaryota</taxon>
        <taxon>Fungi</taxon>
        <taxon>Dikarya</taxon>
        <taxon>Basidiomycota</taxon>
        <taxon>Agaricomycotina</taxon>
        <taxon>Tremellomycetes</taxon>
        <taxon>Tremellales</taxon>
        <taxon>Cryptococcaceae</taxon>
        <taxon>Cryptococcus</taxon>
        <taxon>Cryptococcus gattii species complex</taxon>
    </lineage>
</organism>
<feature type="compositionally biased region" description="Polar residues" evidence="1">
    <location>
        <begin position="8"/>
        <end position="21"/>
    </location>
</feature>
<feature type="region of interest" description="Disordered" evidence="1">
    <location>
        <begin position="1"/>
        <end position="21"/>
    </location>
</feature>
<evidence type="ECO:0000256" key="1">
    <source>
        <dbReference type="SAM" id="MobiDB-lite"/>
    </source>
</evidence>
<sequence length="101" mass="10802">MPLPPPLTQNRTKNNSLSEAPWSFSLTSRRNAPASAIVHIPPAPPNTLFAASTVSGDTVPPGMGGFSFGDWAPGSQKPREEFRGLVPSSPCRYVLPLETIM</sequence>
<protein>
    <submittedName>
        <fullName evidence="2">Uncharacterized protein</fullName>
    </submittedName>
</protein>
<gene>
    <name evidence="2" type="ORF">IAS62_004693</name>
</gene>
<evidence type="ECO:0000313" key="2">
    <source>
        <dbReference type="EMBL" id="WVO23343.1"/>
    </source>
</evidence>
<dbReference type="GeneID" id="89991465"/>